<reference evidence="1 2" key="1">
    <citation type="submission" date="2018-06" db="EMBL/GenBank/DDBJ databases">
        <title>Comparative genomics reveals the genomic features of Rhizophagus irregularis, R. cerebriforme, R. diaphanum and Gigaspora rosea, and their symbiotic lifestyle signature.</title>
        <authorList>
            <person name="Morin E."/>
            <person name="San Clemente H."/>
            <person name="Chen E.C.H."/>
            <person name="De La Providencia I."/>
            <person name="Hainaut M."/>
            <person name="Kuo A."/>
            <person name="Kohler A."/>
            <person name="Murat C."/>
            <person name="Tang N."/>
            <person name="Roy S."/>
            <person name="Loubradou J."/>
            <person name="Henrissat B."/>
            <person name="Grigoriev I.V."/>
            <person name="Corradi N."/>
            <person name="Roux C."/>
            <person name="Martin F.M."/>
        </authorList>
    </citation>
    <scope>NUCLEOTIDE SEQUENCE [LARGE SCALE GENOMIC DNA]</scope>
    <source>
        <strain evidence="1 2">DAOM 227022</strain>
    </source>
</reference>
<gene>
    <name evidence="1" type="ORF">C1645_754245</name>
</gene>
<evidence type="ECO:0000313" key="2">
    <source>
        <dbReference type="Proteomes" id="UP000265703"/>
    </source>
</evidence>
<dbReference type="Proteomes" id="UP000265703">
    <property type="component" value="Unassembled WGS sequence"/>
</dbReference>
<evidence type="ECO:0000313" key="1">
    <source>
        <dbReference type="EMBL" id="RIA96775.1"/>
    </source>
</evidence>
<proteinExistence type="predicted"/>
<sequence length="202" mass="22207">MPKKRTKRTVTRKTKKTKTSEEISAMQAFEMYNENFFVCNAEANYDPLPAKELLEPVRTLKRKSASDWTERDVMPLAEILAGRIAIDGVGENVAGASAYDSISEDLSKFVLEHPKIRSIIDPIYVTIDLTTCEGNLPPAVAAYPPFGSPHPPLALFPGTNHVFVFVGPGASESAQHFMGWLQGTYAGLRSILHNSPIPAILH</sequence>
<keyword evidence="2" id="KW-1185">Reference proteome</keyword>
<organism evidence="1 2">
    <name type="scientific">Glomus cerebriforme</name>
    <dbReference type="NCBI Taxonomy" id="658196"/>
    <lineage>
        <taxon>Eukaryota</taxon>
        <taxon>Fungi</taxon>
        <taxon>Fungi incertae sedis</taxon>
        <taxon>Mucoromycota</taxon>
        <taxon>Glomeromycotina</taxon>
        <taxon>Glomeromycetes</taxon>
        <taxon>Glomerales</taxon>
        <taxon>Glomeraceae</taxon>
        <taxon>Glomus</taxon>
    </lineage>
</organism>
<protein>
    <submittedName>
        <fullName evidence="1">Uncharacterized protein</fullName>
    </submittedName>
</protein>
<name>A0A397TJV7_9GLOM</name>
<dbReference type="EMBL" id="QKYT01000039">
    <property type="protein sequence ID" value="RIA96775.1"/>
    <property type="molecule type" value="Genomic_DNA"/>
</dbReference>
<dbReference type="AlphaFoldDB" id="A0A397TJV7"/>
<comment type="caution">
    <text evidence="1">The sequence shown here is derived from an EMBL/GenBank/DDBJ whole genome shotgun (WGS) entry which is preliminary data.</text>
</comment>
<dbReference type="OrthoDB" id="2341485at2759"/>
<accession>A0A397TJV7</accession>